<keyword evidence="2" id="KW-1185">Reference proteome</keyword>
<proteinExistence type="predicted"/>
<organism evidence="1 2">
    <name type="scientific">Punica granatum</name>
    <name type="common">Pomegranate</name>
    <dbReference type="NCBI Taxonomy" id="22663"/>
    <lineage>
        <taxon>Eukaryota</taxon>
        <taxon>Viridiplantae</taxon>
        <taxon>Streptophyta</taxon>
        <taxon>Embryophyta</taxon>
        <taxon>Tracheophyta</taxon>
        <taxon>Spermatophyta</taxon>
        <taxon>Magnoliopsida</taxon>
        <taxon>eudicotyledons</taxon>
        <taxon>Gunneridae</taxon>
        <taxon>Pentapetalae</taxon>
        <taxon>rosids</taxon>
        <taxon>malvids</taxon>
        <taxon>Myrtales</taxon>
        <taxon>Lythraceae</taxon>
        <taxon>Punica</taxon>
    </lineage>
</organism>
<evidence type="ECO:0000313" key="1">
    <source>
        <dbReference type="EMBL" id="PKI68291.1"/>
    </source>
</evidence>
<name>A0A2I0KII7_PUNGR</name>
<comment type="caution">
    <text evidence="1">The sequence shown here is derived from an EMBL/GenBank/DDBJ whole genome shotgun (WGS) entry which is preliminary data.</text>
</comment>
<reference evidence="1 2" key="1">
    <citation type="submission" date="2017-11" db="EMBL/GenBank/DDBJ databases">
        <title>De-novo sequencing of pomegranate (Punica granatum L.) genome.</title>
        <authorList>
            <person name="Akparov Z."/>
            <person name="Amiraslanov A."/>
            <person name="Hajiyeva S."/>
            <person name="Abbasov M."/>
            <person name="Kaur K."/>
            <person name="Hamwieh A."/>
            <person name="Solovyev V."/>
            <person name="Salamov A."/>
            <person name="Braich B."/>
            <person name="Kosarev P."/>
            <person name="Mahmoud A."/>
            <person name="Hajiyev E."/>
            <person name="Babayeva S."/>
            <person name="Izzatullayeva V."/>
            <person name="Mammadov A."/>
            <person name="Mammadov A."/>
            <person name="Sharifova S."/>
            <person name="Ojaghi J."/>
            <person name="Eynullazada K."/>
            <person name="Bayramov B."/>
            <person name="Abdulazimova A."/>
            <person name="Shahmuradov I."/>
        </authorList>
    </citation>
    <scope>NUCLEOTIDE SEQUENCE [LARGE SCALE GENOMIC DNA]</scope>
    <source>
        <strain evidence="2">cv. AG2017</strain>
        <tissue evidence="1">Leaf</tissue>
    </source>
</reference>
<sequence length="78" mass="8587">MSVSKASGDRSSMILEAAGDLIKVVVVVLLQYDMTHRGGEEDCGSNLGSMSIDMFKTQGEPFKDYANVHMKRPGYMRV</sequence>
<dbReference type="Proteomes" id="UP000233551">
    <property type="component" value="Unassembled WGS sequence"/>
</dbReference>
<gene>
    <name evidence="1" type="ORF">CRG98_011321</name>
</gene>
<accession>A0A2I0KII7</accession>
<dbReference type="AlphaFoldDB" id="A0A2I0KII7"/>
<dbReference type="EMBL" id="PGOL01000563">
    <property type="protein sequence ID" value="PKI68291.1"/>
    <property type="molecule type" value="Genomic_DNA"/>
</dbReference>
<evidence type="ECO:0000313" key="2">
    <source>
        <dbReference type="Proteomes" id="UP000233551"/>
    </source>
</evidence>
<protein>
    <submittedName>
        <fullName evidence="1">Uncharacterized protein</fullName>
    </submittedName>
</protein>